<keyword evidence="4" id="KW-1185">Reference proteome</keyword>
<evidence type="ECO:0000256" key="1">
    <source>
        <dbReference type="PROSITE-ProRule" id="PRU00339"/>
    </source>
</evidence>
<evidence type="ECO:0000313" key="4">
    <source>
        <dbReference type="Proteomes" id="UP001595384"/>
    </source>
</evidence>
<evidence type="ECO:0000313" key="3">
    <source>
        <dbReference type="EMBL" id="MFC3023453.1"/>
    </source>
</evidence>
<dbReference type="InterPro" id="IPR019734">
    <property type="entry name" value="TPR_rpt"/>
</dbReference>
<feature type="repeat" description="TPR" evidence="1">
    <location>
        <begin position="201"/>
        <end position="234"/>
    </location>
</feature>
<reference evidence="4" key="1">
    <citation type="journal article" date="2019" name="Int. J. Syst. Evol. Microbiol.">
        <title>The Global Catalogue of Microorganisms (GCM) 10K type strain sequencing project: providing services to taxonomists for standard genome sequencing and annotation.</title>
        <authorList>
            <consortium name="The Broad Institute Genomics Platform"/>
            <consortium name="The Broad Institute Genome Sequencing Center for Infectious Disease"/>
            <person name="Wu L."/>
            <person name="Ma J."/>
        </authorList>
    </citation>
    <scope>NUCLEOTIDE SEQUENCE [LARGE SCALE GENOMIC DNA]</scope>
    <source>
        <strain evidence="4">KCTC 62784</strain>
    </source>
</reference>
<protein>
    <submittedName>
        <fullName evidence="3">COG3014 family protein</fullName>
    </submittedName>
</protein>
<name>A0ABV7C9P1_9VIBR</name>
<proteinExistence type="predicted"/>
<keyword evidence="1" id="KW-0802">TPR repeat</keyword>
<dbReference type="Proteomes" id="UP001595384">
    <property type="component" value="Unassembled WGS sequence"/>
</dbReference>
<organism evidence="3 4">
    <name type="scientific">Vibrio zhugei</name>
    <dbReference type="NCBI Taxonomy" id="2479546"/>
    <lineage>
        <taxon>Bacteria</taxon>
        <taxon>Pseudomonadati</taxon>
        <taxon>Pseudomonadota</taxon>
        <taxon>Gammaproteobacteria</taxon>
        <taxon>Vibrionales</taxon>
        <taxon>Vibrionaceae</taxon>
        <taxon>Vibrio</taxon>
    </lineage>
</organism>
<accession>A0ABV7C9P1</accession>
<dbReference type="RefSeq" id="WP_123016340.1">
    <property type="nucleotide sequence ID" value="NZ_AP024911.1"/>
</dbReference>
<dbReference type="SUPFAM" id="SSF48452">
    <property type="entry name" value="TPR-like"/>
    <property type="match status" value="1"/>
</dbReference>
<dbReference type="PROSITE" id="PS50005">
    <property type="entry name" value="TPR"/>
    <property type="match status" value="1"/>
</dbReference>
<dbReference type="EMBL" id="JBHRSE010000039">
    <property type="protein sequence ID" value="MFC3023453.1"/>
    <property type="molecule type" value="Genomic_DNA"/>
</dbReference>
<gene>
    <name evidence="3" type="ORF">ACFODT_06425</name>
</gene>
<evidence type="ECO:0000256" key="2">
    <source>
        <dbReference type="SAM" id="MobiDB-lite"/>
    </source>
</evidence>
<feature type="region of interest" description="Disordered" evidence="2">
    <location>
        <begin position="155"/>
        <end position="175"/>
    </location>
</feature>
<feature type="compositionally biased region" description="Basic and acidic residues" evidence="2">
    <location>
        <begin position="156"/>
        <end position="165"/>
    </location>
</feature>
<feature type="compositionally biased region" description="Polar residues" evidence="2">
    <location>
        <begin position="166"/>
        <end position="175"/>
    </location>
</feature>
<sequence>MLGLSTLLLNGCATFTASNLFSHYSAQNSDVYEAVAAGSYTDAAEALDDGTIGGDILDNMERGRVYWLAQQYPKSMQALHASDHAVDVLQQKAKISLSETASSLGVLAVNDNLHTYTPADYELGFLHLYLGLNYLRDNHLEDAIVEMRRANAVQKKAREQREKELNSAQRKLSSEGVSPNLGSVLAHYPNAGKTLDAVQNGYLFLLSALLYEAQGDLNDAYVDYRRALAVAPNNPTVIQGTLRVAKSLGMQQDYAQLHARYGKPVTLSATQGRVIIIDEQGVVDQLRGWELSLPLYGGHGTMALYSVALPHYPTRSHPPLAPLVINGDSRQVASLVDVNRMAKYNLSERMPVLLLRQAIRVVAKDELRKEMAKEDQISGLVMNIWNTLTEQPDTRSWMMLPAQVGTLSRVVPAGEQTLTVSGHNYHFDVAAGKTVLVWMSRQGQQATLWHKQLGQLQ</sequence>
<comment type="caution">
    <text evidence="3">The sequence shown here is derived from an EMBL/GenBank/DDBJ whole genome shotgun (WGS) entry which is preliminary data.</text>
</comment>
<dbReference type="Gene3D" id="1.25.40.10">
    <property type="entry name" value="Tetratricopeptide repeat domain"/>
    <property type="match status" value="1"/>
</dbReference>
<dbReference type="InterPro" id="IPR011990">
    <property type="entry name" value="TPR-like_helical_dom_sf"/>
</dbReference>